<dbReference type="GO" id="GO:0003700">
    <property type="term" value="F:DNA-binding transcription factor activity"/>
    <property type="evidence" value="ECO:0007669"/>
    <property type="project" value="TreeGrafter"/>
</dbReference>
<dbReference type="SMART" id="SM00354">
    <property type="entry name" value="HTH_LACI"/>
    <property type="match status" value="1"/>
</dbReference>
<evidence type="ECO:0000313" key="7">
    <source>
        <dbReference type="Proteomes" id="UP000266915"/>
    </source>
</evidence>
<evidence type="ECO:0000256" key="2">
    <source>
        <dbReference type="ARBA" id="ARBA00023125"/>
    </source>
</evidence>
<keyword evidence="3" id="KW-0804">Transcription</keyword>
<dbReference type="Proteomes" id="UP000266915">
    <property type="component" value="Unassembled WGS sequence"/>
</dbReference>
<dbReference type="InterPro" id="IPR028082">
    <property type="entry name" value="Peripla_BP_I"/>
</dbReference>
<dbReference type="InterPro" id="IPR010982">
    <property type="entry name" value="Lambda_DNA-bd_dom_sf"/>
</dbReference>
<dbReference type="GO" id="GO:0000976">
    <property type="term" value="F:transcription cis-regulatory region binding"/>
    <property type="evidence" value="ECO:0007669"/>
    <property type="project" value="TreeGrafter"/>
</dbReference>
<dbReference type="AlphaFoldDB" id="A0A3N2C7U0"/>
<dbReference type="SUPFAM" id="SSF47413">
    <property type="entry name" value="lambda repressor-like DNA-binding domains"/>
    <property type="match status" value="1"/>
</dbReference>
<dbReference type="RefSeq" id="WP_085511372.1">
    <property type="nucleotide sequence ID" value="NZ_FXAP01000002.1"/>
</dbReference>
<dbReference type="PANTHER" id="PTHR30146:SF109">
    <property type="entry name" value="HTH-TYPE TRANSCRIPTIONAL REGULATOR GALS"/>
    <property type="match status" value="1"/>
</dbReference>
<dbReference type="EMBL" id="RKHL01000001">
    <property type="protein sequence ID" value="ROR83561.1"/>
    <property type="molecule type" value="Genomic_DNA"/>
</dbReference>
<dbReference type="InterPro" id="IPR000843">
    <property type="entry name" value="HTH_LacI"/>
</dbReference>
<evidence type="ECO:0000256" key="4">
    <source>
        <dbReference type="SAM" id="MobiDB-lite"/>
    </source>
</evidence>
<dbReference type="CDD" id="cd06267">
    <property type="entry name" value="PBP1_LacI_sugar_binding-like"/>
    <property type="match status" value="1"/>
</dbReference>
<keyword evidence="7" id="KW-1185">Reference proteome</keyword>
<dbReference type="SUPFAM" id="SSF53822">
    <property type="entry name" value="Periplasmic binding protein-like I"/>
    <property type="match status" value="1"/>
</dbReference>
<reference evidence="6 7" key="1">
    <citation type="submission" date="2018-11" db="EMBL/GenBank/DDBJ databases">
        <title>Sequencing the genomes of 1000 actinobacteria strains.</title>
        <authorList>
            <person name="Klenk H.-P."/>
        </authorList>
    </citation>
    <scope>NUCLEOTIDE SEQUENCE [LARGE SCALE GENOMIC DNA]</scope>
    <source>
        <strain evidence="6 7">DSM 14012</strain>
    </source>
</reference>
<dbReference type="Gene3D" id="1.10.260.40">
    <property type="entry name" value="lambda repressor-like DNA-binding domains"/>
    <property type="match status" value="1"/>
</dbReference>
<evidence type="ECO:0000256" key="3">
    <source>
        <dbReference type="ARBA" id="ARBA00023163"/>
    </source>
</evidence>
<dbReference type="Gene3D" id="3.40.50.2300">
    <property type="match status" value="2"/>
</dbReference>
<evidence type="ECO:0000259" key="5">
    <source>
        <dbReference type="PROSITE" id="PS50932"/>
    </source>
</evidence>
<dbReference type="InterPro" id="IPR046335">
    <property type="entry name" value="LacI/GalR-like_sensor"/>
</dbReference>
<dbReference type="CDD" id="cd01392">
    <property type="entry name" value="HTH_LacI"/>
    <property type="match status" value="1"/>
</dbReference>
<dbReference type="Pfam" id="PF13377">
    <property type="entry name" value="Peripla_BP_3"/>
    <property type="match status" value="1"/>
</dbReference>
<gene>
    <name evidence="6" type="ORF">EDD42_3673</name>
</gene>
<keyword evidence="2" id="KW-0238">DNA-binding</keyword>
<feature type="region of interest" description="Disordered" evidence="4">
    <location>
        <begin position="1"/>
        <end position="26"/>
    </location>
</feature>
<feature type="domain" description="HTH lacI-type" evidence="5">
    <location>
        <begin position="31"/>
        <end position="85"/>
    </location>
</feature>
<sequence length="356" mass="37798">MSTSDASAETVAPEPGTPEPTAGAAKTRRAATIYDIAQLAGVNPSTVSRALSRPGRINEKTAQKIHDAAKQLNYVANPAARALPTGRTGTLGLIVADITNPMFFDVVRGAEREAAERNYTLVLAEFKESAEMELLTARRLMPSVDGLILATSRLLPDDVRALGQEKPVVVINRQVDDVDSIVADIDPGLTAAIDHLAELGHRRLAFVSGPGRSWMSRHRWSRTRELCAERGIETVRVPSSQPDMAAGRAAATAVLETGATAVLAYNDLLAIGIMLELRSRGAEMPAQLSLIGFDDIFGSDFTTPALTSIRSPHIASGSYAVQTLFAHLGGTDVPTITDLATTLIMRESTAPPPATG</sequence>
<protein>
    <submittedName>
        <fullName evidence="6">LacI family transcriptional regulator</fullName>
    </submittedName>
</protein>
<dbReference type="Pfam" id="PF00356">
    <property type="entry name" value="LacI"/>
    <property type="match status" value="1"/>
</dbReference>
<proteinExistence type="predicted"/>
<evidence type="ECO:0000256" key="1">
    <source>
        <dbReference type="ARBA" id="ARBA00023015"/>
    </source>
</evidence>
<comment type="caution">
    <text evidence="6">The sequence shown here is derived from an EMBL/GenBank/DDBJ whole genome shotgun (WGS) entry which is preliminary data.</text>
</comment>
<dbReference type="PROSITE" id="PS50932">
    <property type="entry name" value="HTH_LACI_2"/>
    <property type="match status" value="1"/>
</dbReference>
<accession>A0A3N2C7U0</accession>
<evidence type="ECO:0000313" key="6">
    <source>
        <dbReference type="EMBL" id="ROR83561.1"/>
    </source>
</evidence>
<name>A0A3N2C7U0_9MICO</name>
<dbReference type="PANTHER" id="PTHR30146">
    <property type="entry name" value="LACI-RELATED TRANSCRIPTIONAL REPRESSOR"/>
    <property type="match status" value="1"/>
</dbReference>
<keyword evidence="1" id="KW-0805">Transcription regulation</keyword>
<organism evidence="6 7">
    <name type="scientific">Plantibacter flavus</name>
    <dbReference type="NCBI Taxonomy" id="150123"/>
    <lineage>
        <taxon>Bacteria</taxon>
        <taxon>Bacillati</taxon>
        <taxon>Actinomycetota</taxon>
        <taxon>Actinomycetes</taxon>
        <taxon>Micrococcales</taxon>
        <taxon>Microbacteriaceae</taxon>
        <taxon>Plantibacter</taxon>
    </lineage>
</organism>